<evidence type="ECO:0000313" key="4">
    <source>
        <dbReference type="Proteomes" id="UP000041254"/>
    </source>
</evidence>
<feature type="compositionally biased region" description="Acidic residues" evidence="1">
    <location>
        <begin position="364"/>
        <end position="384"/>
    </location>
</feature>
<feature type="compositionally biased region" description="Low complexity" evidence="1">
    <location>
        <begin position="8"/>
        <end position="22"/>
    </location>
</feature>
<evidence type="ECO:0000313" key="3">
    <source>
        <dbReference type="EMBL" id="CEM39765.1"/>
    </source>
</evidence>
<dbReference type="InterPro" id="IPR005031">
    <property type="entry name" value="COQ10_START"/>
</dbReference>
<dbReference type="Gene3D" id="3.30.530.20">
    <property type="match status" value="1"/>
</dbReference>
<dbReference type="PANTHER" id="PTHR34060">
    <property type="entry name" value="POLYKETIDE CYCLASE / DEHYDRASE AND LIPID TRANSPORT PROTEIN"/>
    <property type="match status" value="1"/>
</dbReference>
<dbReference type="InterPro" id="IPR023393">
    <property type="entry name" value="START-like_dom_sf"/>
</dbReference>
<accession>A0A0G4H7W0</accession>
<reference evidence="3 4" key="1">
    <citation type="submission" date="2014-11" db="EMBL/GenBank/DDBJ databases">
        <authorList>
            <person name="Zhu J."/>
            <person name="Qi W."/>
            <person name="Song R."/>
        </authorList>
    </citation>
    <scope>NUCLEOTIDE SEQUENCE [LARGE SCALE GENOMIC DNA]</scope>
</reference>
<dbReference type="PANTHER" id="PTHR34060:SF1">
    <property type="entry name" value="POLYKETIDE CYCLASE _ DEHYDRASE AND LIPID TRANSPORT PROTEIN"/>
    <property type="match status" value="1"/>
</dbReference>
<feature type="region of interest" description="Disordered" evidence="1">
    <location>
        <begin position="1"/>
        <end position="42"/>
    </location>
</feature>
<feature type="region of interest" description="Disordered" evidence="1">
    <location>
        <begin position="346"/>
        <end position="388"/>
    </location>
</feature>
<evidence type="ECO:0000256" key="1">
    <source>
        <dbReference type="SAM" id="MobiDB-lite"/>
    </source>
</evidence>
<organism evidence="3 4">
    <name type="scientific">Vitrella brassicaformis (strain CCMP3155)</name>
    <dbReference type="NCBI Taxonomy" id="1169540"/>
    <lineage>
        <taxon>Eukaryota</taxon>
        <taxon>Sar</taxon>
        <taxon>Alveolata</taxon>
        <taxon>Colpodellida</taxon>
        <taxon>Vitrellaceae</taxon>
        <taxon>Vitrella</taxon>
    </lineage>
</organism>
<sequence length="405" mass="45169">MERRSEDPASSPPASDEASSAPQPRPPTQRRPTRMSRGHLPSLLSPLPLTTLLCSFFSTRGSPRGFLSSPARRSLSDGFINGDLPLPARRPSLSQHTRGQLRVLRAPLAPASVGPSVDEEMGRGDAVRLGLTTFRRRAMLDTEDSVSVNIERPAANVRRISGSVIVDTSMEDCWSILTDYDNLAAHVPNLVVSQRVPLPRSLASSGLNGDDMWQMRLYQEGAQKIIGFDFRAAVTMDMREVLGDPENRMAPRLIEFKLADSQFFSQFDGEWKIQAHTRRVRRHPATGDDEISYTTKLFYVVTVRPKGPVPVMALEWRIKEDVPTNLKAVKQAAEKIARKVPASSPLLLRADEGETQTWRREGEGEGEDDDDMDEVDQGVQEDETLGVYMRNAPDETLDYYVRGAR</sequence>
<dbReference type="Pfam" id="PF03364">
    <property type="entry name" value="Polyketide_cyc"/>
    <property type="match status" value="1"/>
</dbReference>
<dbReference type="EMBL" id="CDMY01001052">
    <property type="protein sequence ID" value="CEM39765.1"/>
    <property type="molecule type" value="Genomic_DNA"/>
</dbReference>
<keyword evidence="4" id="KW-1185">Reference proteome</keyword>
<protein>
    <recommendedName>
        <fullName evidence="2">Coenzyme Q-binding protein COQ10 START domain-containing protein</fullName>
    </recommendedName>
</protein>
<feature type="domain" description="Coenzyme Q-binding protein COQ10 START" evidence="2">
    <location>
        <begin position="167"/>
        <end position="329"/>
    </location>
</feature>
<evidence type="ECO:0000259" key="2">
    <source>
        <dbReference type="Pfam" id="PF03364"/>
    </source>
</evidence>
<feature type="compositionally biased region" description="Basic and acidic residues" evidence="1">
    <location>
        <begin position="349"/>
        <end position="363"/>
    </location>
</feature>
<gene>
    <name evidence="3" type="ORF">Vbra_19751</name>
</gene>
<dbReference type="VEuPathDB" id="CryptoDB:Vbra_19751"/>
<dbReference type="STRING" id="1169540.A0A0G4H7W0"/>
<proteinExistence type="predicted"/>
<dbReference type="SUPFAM" id="SSF55961">
    <property type="entry name" value="Bet v1-like"/>
    <property type="match status" value="1"/>
</dbReference>
<name>A0A0G4H7W0_VITBC</name>
<dbReference type="InParanoid" id="A0A0G4H7W0"/>
<dbReference type="AlphaFoldDB" id="A0A0G4H7W0"/>
<dbReference type="Proteomes" id="UP000041254">
    <property type="component" value="Unassembled WGS sequence"/>
</dbReference>
<dbReference type="OrthoDB" id="5732at2759"/>